<name>A0ABU6UYM8_9FABA</name>
<gene>
    <name evidence="2" type="ORF">PIB30_106134</name>
</gene>
<protein>
    <submittedName>
        <fullName evidence="2">Uncharacterized protein</fullName>
    </submittedName>
</protein>
<proteinExistence type="predicted"/>
<evidence type="ECO:0000313" key="2">
    <source>
        <dbReference type="EMBL" id="MED6166144.1"/>
    </source>
</evidence>
<accession>A0ABU6UYM8</accession>
<keyword evidence="3" id="KW-1185">Reference proteome</keyword>
<evidence type="ECO:0000313" key="3">
    <source>
        <dbReference type="Proteomes" id="UP001341840"/>
    </source>
</evidence>
<dbReference type="EMBL" id="JASCZI010124927">
    <property type="protein sequence ID" value="MED6166144.1"/>
    <property type="molecule type" value="Genomic_DNA"/>
</dbReference>
<feature type="compositionally biased region" description="Low complexity" evidence="1">
    <location>
        <begin position="12"/>
        <end position="32"/>
    </location>
</feature>
<dbReference type="Proteomes" id="UP001341840">
    <property type="component" value="Unassembled WGS sequence"/>
</dbReference>
<feature type="region of interest" description="Disordered" evidence="1">
    <location>
        <begin position="1"/>
        <end position="32"/>
    </location>
</feature>
<sequence length="103" mass="10627">MSIGKEVETGTSSSGFSSSGSSSGSSSSSSFSLASSFYTKGSIPSISFSSLTPSHIQPSDGKLSSQLLGGLNVFPATLRRRELLTTVGEGKTTRRVDEDILGE</sequence>
<evidence type="ECO:0000256" key="1">
    <source>
        <dbReference type="SAM" id="MobiDB-lite"/>
    </source>
</evidence>
<organism evidence="2 3">
    <name type="scientific">Stylosanthes scabra</name>
    <dbReference type="NCBI Taxonomy" id="79078"/>
    <lineage>
        <taxon>Eukaryota</taxon>
        <taxon>Viridiplantae</taxon>
        <taxon>Streptophyta</taxon>
        <taxon>Embryophyta</taxon>
        <taxon>Tracheophyta</taxon>
        <taxon>Spermatophyta</taxon>
        <taxon>Magnoliopsida</taxon>
        <taxon>eudicotyledons</taxon>
        <taxon>Gunneridae</taxon>
        <taxon>Pentapetalae</taxon>
        <taxon>rosids</taxon>
        <taxon>fabids</taxon>
        <taxon>Fabales</taxon>
        <taxon>Fabaceae</taxon>
        <taxon>Papilionoideae</taxon>
        <taxon>50 kb inversion clade</taxon>
        <taxon>dalbergioids sensu lato</taxon>
        <taxon>Dalbergieae</taxon>
        <taxon>Pterocarpus clade</taxon>
        <taxon>Stylosanthes</taxon>
    </lineage>
</organism>
<comment type="caution">
    <text evidence="2">The sequence shown here is derived from an EMBL/GenBank/DDBJ whole genome shotgun (WGS) entry which is preliminary data.</text>
</comment>
<reference evidence="2 3" key="1">
    <citation type="journal article" date="2023" name="Plants (Basel)">
        <title>Bridging the Gap: Combining Genomics and Transcriptomics Approaches to Understand Stylosanthes scabra, an Orphan Legume from the Brazilian Caatinga.</title>
        <authorList>
            <person name="Ferreira-Neto J.R.C."/>
            <person name="da Silva M.D."/>
            <person name="Binneck E."/>
            <person name="de Melo N.F."/>
            <person name="da Silva R.H."/>
            <person name="de Melo A.L.T.M."/>
            <person name="Pandolfi V."/>
            <person name="Bustamante F.O."/>
            <person name="Brasileiro-Vidal A.C."/>
            <person name="Benko-Iseppon A.M."/>
        </authorList>
    </citation>
    <scope>NUCLEOTIDE SEQUENCE [LARGE SCALE GENOMIC DNA]</scope>
    <source>
        <tissue evidence="2">Leaves</tissue>
    </source>
</reference>